<dbReference type="InterPro" id="IPR026104">
    <property type="entry name" value="ZNF_C2HC_dom_1C"/>
</dbReference>
<evidence type="ECO:0000313" key="10">
    <source>
        <dbReference type="Proteomes" id="UP000320475"/>
    </source>
</evidence>
<feature type="region of interest" description="Disordered" evidence="7">
    <location>
        <begin position="125"/>
        <end position="290"/>
    </location>
</feature>
<organism evidence="9 10">
    <name type="scientific">Synchytrium endobioticum</name>
    <dbReference type="NCBI Taxonomy" id="286115"/>
    <lineage>
        <taxon>Eukaryota</taxon>
        <taxon>Fungi</taxon>
        <taxon>Fungi incertae sedis</taxon>
        <taxon>Chytridiomycota</taxon>
        <taxon>Chytridiomycota incertae sedis</taxon>
        <taxon>Chytridiomycetes</taxon>
        <taxon>Synchytriales</taxon>
        <taxon>Synchytriaceae</taxon>
        <taxon>Synchytrium</taxon>
    </lineage>
</organism>
<evidence type="ECO:0000256" key="6">
    <source>
        <dbReference type="PROSITE-ProRule" id="PRU01371"/>
    </source>
</evidence>
<evidence type="ECO:0000256" key="4">
    <source>
        <dbReference type="ARBA" id="ARBA00022833"/>
    </source>
</evidence>
<feature type="compositionally biased region" description="Polar residues" evidence="7">
    <location>
        <begin position="172"/>
        <end position="182"/>
    </location>
</feature>
<keyword evidence="5" id="KW-0175">Coiled coil</keyword>
<feature type="region of interest" description="Disordered" evidence="7">
    <location>
        <begin position="423"/>
        <end position="451"/>
    </location>
</feature>
<dbReference type="OrthoDB" id="10255185at2759"/>
<feature type="region of interest" description="Disordered" evidence="7">
    <location>
        <begin position="1"/>
        <end position="27"/>
    </location>
</feature>
<evidence type="ECO:0000313" key="9">
    <source>
        <dbReference type="EMBL" id="TPX48445.1"/>
    </source>
</evidence>
<feature type="domain" description="C2HC/C3H-type" evidence="8">
    <location>
        <begin position="373"/>
        <end position="402"/>
    </location>
</feature>
<dbReference type="PANTHER" id="PTHR14649:SF1">
    <property type="entry name" value="ZINC FINGER C2HC DOMAIN-CONTAINING PROTEIN 1C"/>
    <property type="match status" value="1"/>
</dbReference>
<evidence type="ECO:0000256" key="7">
    <source>
        <dbReference type="SAM" id="MobiDB-lite"/>
    </source>
</evidence>
<dbReference type="InterPro" id="IPR049899">
    <property type="entry name" value="Znf_C2HC_C3H"/>
</dbReference>
<proteinExistence type="inferred from homology"/>
<evidence type="ECO:0000256" key="2">
    <source>
        <dbReference type="ARBA" id="ARBA00022723"/>
    </source>
</evidence>
<reference evidence="9 10" key="1">
    <citation type="journal article" date="2019" name="Sci. Rep.">
        <title>Comparative genomics of chytrid fungi reveal insights into the obligate biotrophic and pathogenic lifestyle of Synchytrium endobioticum.</title>
        <authorList>
            <person name="van de Vossenberg B.T.L.H."/>
            <person name="Warris S."/>
            <person name="Nguyen H.D.T."/>
            <person name="van Gent-Pelzer M.P.E."/>
            <person name="Joly D.L."/>
            <person name="van de Geest H.C."/>
            <person name="Bonants P.J.M."/>
            <person name="Smith D.S."/>
            <person name="Levesque C.A."/>
            <person name="van der Lee T.A.J."/>
        </authorList>
    </citation>
    <scope>NUCLEOTIDE SEQUENCE [LARGE SCALE GENOMIC DNA]</scope>
    <source>
        <strain evidence="9 10">LEV6574</strain>
    </source>
</reference>
<evidence type="ECO:0000259" key="8">
    <source>
        <dbReference type="PROSITE" id="PS52027"/>
    </source>
</evidence>
<dbReference type="AlphaFoldDB" id="A0A507DAQ6"/>
<feature type="compositionally biased region" description="Gly residues" evidence="7">
    <location>
        <begin position="529"/>
        <end position="540"/>
    </location>
</feature>
<dbReference type="PROSITE" id="PS52027">
    <property type="entry name" value="ZF_C2HC_C3H"/>
    <property type="match status" value="3"/>
</dbReference>
<comment type="caution">
    <text evidence="9">The sequence shown here is derived from an EMBL/GenBank/DDBJ whole genome shotgun (WGS) entry which is preliminary data.</text>
</comment>
<dbReference type="VEuPathDB" id="FungiDB:SeMB42_g05045"/>
<feature type="region of interest" description="Disordered" evidence="7">
    <location>
        <begin position="311"/>
        <end position="372"/>
    </location>
</feature>
<dbReference type="Proteomes" id="UP000320475">
    <property type="component" value="Unassembled WGS sequence"/>
</dbReference>
<dbReference type="Gene3D" id="3.30.160.60">
    <property type="entry name" value="Classic Zinc Finger"/>
    <property type="match status" value="2"/>
</dbReference>
<gene>
    <name evidence="9" type="ORF">SeLEV6574_g02037</name>
</gene>
<keyword evidence="2" id="KW-0479">Metal-binding</keyword>
<feature type="domain" description="C2HC/C3H-type" evidence="8">
    <location>
        <begin position="487"/>
        <end position="516"/>
    </location>
</feature>
<evidence type="ECO:0000256" key="5">
    <source>
        <dbReference type="ARBA" id="ARBA00023054"/>
    </source>
</evidence>
<feature type="region of interest" description="Disordered" evidence="7">
    <location>
        <begin position="512"/>
        <end position="540"/>
    </location>
</feature>
<name>A0A507DAQ6_9FUNG</name>
<evidence type="ECO:0000256" key="3">
    <source>
        <dbReference type="ARBA" id="ARBA00022771"/>
    </source>
</evidence>
<comment type="similarity">
    <text evidence="1">Belongs to the ZC2HC1 family.</text>
</comment>
<keyword evidence="3 6" id="KW-0863">Zinc-finger</keyword>
<accession>A0A507DAQ6</accession>
<feature type="compositionally biased region" description="Low complexity" evidence="7">
    <location>
        <begin position="248"/>
        <end position="258"/>
    </location>
</feature>
<dbReference type="Pfam" id="PF13913">
    <property type="entry name" value="zf-C2HC_2"/>
    <property type="match status" value="3"/>
</dbReference>
<evidence type="ECO:0000256" key="1">
    <source>
        <dbReference type="ARBA" id="ARBA00010843"/>
    </source>
</evidence>
<feature type="compositionally biased region" description="Polar residues" evidence="7">
    <location>
        <begin position="126"/>
        <end position="138"/>
    </location>
</feature>
<protein>
    <recommendedName>
        <fullName evidence="8">C2HC/C3H-type domain-containing protein</fullName>
    </recommendedName>
</protein>
<feature type="domain" description="C2HC/C3H-type" evidence="8">
    <location>
        <begin position="293"/>
        <end position="322"/>
    </location>
</feature>
<keyword evidence="4" id="KW-0862">Zinc</keyword>
<dbReference type="GO" id="GO:0008270">
    <property type="term" value="F:zinc ion binding"/>
    <property type="evidence" value="ECO:0007669"/>
    <property type="project" value="UniProtKB-KW"/>
</dbReference>
<feature type="compositionally biased region" description="Basic and acidic residues" evidence="7">
    <location>
        <begin position="433"/>
        <end position="451"/>
    </location>
</feature>
<dbReference type="PANTHER" id="PTHR14649">
    <property type="entry name" value="ZINC FINGER C2HC DOMAIN-CONTAINING PROTEIN 1C"/>
    <property type="match status" value="1"/>
</dbReference>
<sequence length="540" mass="58564">MQASDPIRTKPPPPRPSNTTASKIPIRSASLATSMPTTLDSLRGRYETQLQQKIMQVRVREFTTQHQETFEASNMLTRPGNLRAFFAQVRHSLVNGEDAPPLPRFPKPQSGLNRDSYMIEKPIREFTSSPTSAPSTHRATVGVARRGPSVWPGADTNPAGNDPYGPRGALQSAPSQHQVSHSPQPPTRGARSAPLNTTTGTTTTPLRHTWDANSHKLNPPSALPVRRTTSTAPDPAPLPRRPHNGLATDTSTTTTRSTHAPSPVPKPARAKSTKPRPTVPSDTRASIPDTPDARVACRVCARRFTPDRLDKHQLICGRAQPPPPPRDDDDDDDPRRSAPRQPHPASSASAFDETPVTGVSAPPALVEPAPPSGLLACGACGRTFAPDRLAKHESVCARPAARRRKVFDPRVMRARGTELEAYVHDRKKKSARKSADPRLEPGSERASWRDKHEELIKAMRAAKQLHLHLANGGKASDLPPPEPSVNNNPMCAHCGRKFAAASLERHEPICANTVHKPNAPPSRRRNANIGGGVGVKSGRR</sequence>
<dbReference type="EMBL" id="QEAM01000052">
    <property type="protein sequence ID" value="TPX48445.1"/>
    <property type="molecule type" value="Genomic_DNA"/>
</dbReference>